<dbReference type="Pfam" id="PF03171">
    <property type="entry name" value="2OG-FeII_Oxy"/>
    <property type="match status" value="1"/>
</dbReference>
<evidence type="ECO:0000256" key="1">
    <source>
        <dbReference type="ARBA" id="ARBA00004792"/>
    </source>
</evidence>
<keyword evidence="3" id="KW-0479">Metal-binding</keyword>
<comment type="similarity">
    <text evidence="3">Belongs to the iron/ascorbate-dependent oxidoreductase family.</text>
</comment>
<accession>A0A345HYR6</accession>
<dbReference type="EMBL" id="CP031194">
    <property type="protein sequence ID" value="AXG81840.1"/>
    <property type="molecule type" value="Genomic_DNA"/>
</dbReference>
<dbReference type="Gene3D" id="2.60.120.330">
    <property type="entry name" value="B-lactam Antibiotic, Isopenicillin N Synthase, Chain"/>
    <property type="match status" value="1"/>
</dbReference>
<evidence type="ECO:0000313" key="6">
    <source>
        <dbReference type="EMBL" id="AXG81840.1"/>
    </source>
</evidence>
<dbReference type="Pfam" id="PF14226">
    <property type="entry name" value="DIOX_N"/>
    <property type="match status" value="1"/>
</dbReference>
<sequence>MDQQPASLPVIDLSALDREALHRAARDVGFFQLVGHGISIAEQTRLLATARDFFALPEADRNAIDNLNSPHFRGYTRIGNELTQGRRDWRDQLDISNELPARVPGPGEPPYWWLEGPNQWPEALPALREVSLEWMDRLSAVAHRLLHELLASIGGPEDFYDDAFSGNPRNHLKLIRYPGRAPEGDDQGVGVHKDYGFLTLLLTDEVPGLEVESPGTEDAPRGGPDNDDGGRGADRFIKVPHLPGAFVVNLGELLEVATNGYLKATNHRVVSPPGARERYSAPFFYNPRLDAHIAPLPFPGASGATGVTEDSGNPLFAEFGWNELKGWIRAHPAVVKKHHPELSRSGAERS</sequence>
<keyword evidence="3" id="KW-0560">Oxidoreductase</keyword>
<evidence type="ECO:0000256" key="4">
    <source>
        <dbReference type="SAM" id="MobiDB-lite"/>
    </source>
</evidence>
<dbReference type="PANTHER" id="PTHR47990">
    <property type="entry name" value="2-OXOGLUTARATE (2OG) AND FE(II)-DEPENDENT OXYGENASE SUPERFAMILY PROTEIN-RELATED"/>
    <property type="match status" value="1"/>
</dbReference>
<dbReference type="Proteomes" id="UP000253868">
    <property type="component" value="Chromosome"/>
</dbReference>
<dbReference type="OrthoDB" id="21825at2"/>
<dbReference type="GO" id="GO:0017000">
    <property type="term" value="P:antibiotic biosynthetic process"/>
    <property type="evidence" value="ECO:0007669"/>
    <property type="project" value="UniProtKB-KW"/>
</dbReference>
<dbReference type="GO" id="GO:0046872">
    <property type="term" value="F:metal ion binding"/>
    <property type="evidence" value="ECO:0007669"/>
    <property type="project" value="UniProtKB-KW"/>
</dbReference>
<dbReference type="SUPFAM" id="SSF51197">
    <property type="entry name" value="Clavaminate synthase-like"/>
    <property type="match status" value="1"/>
</dbReference>
<proteinExistence type="inferred from homology"/>
<organism evidence="6 7">
    <name type="scientific">Streptomyces paludis</name>
    <dbReference type="NCBI Taxonomy" id="2282738"/>
    <lineage>
        <taxon>Bacteria</taxon>
        <taxon>Bacillati</taxon>
        <taxon>Actinomycetota</taxon>
        <taxon>Actinomycetes</taxon>
        <taxon>Kitasatosporales</taxon>
        <taxon>Streptomycetaceae</taxon>
        <taxon>Streptomyces</taxon>
    </lineage>
</organism>
<keyword evidence="3" id="KW-0408">Iron</keyword>
<evidence type="ECO:0000256" key="3">
    <source>
        <dbReference type="RuleBase" id="RU003682"/>
    </source>
</evidence>
<comment type="pathway">
    <text evidence="1">Antibiotic biosynthesis.</text>
</comment>
<dbReference type="InterPro" id="IPR005123">
    <property type="entry name" value="Oxoglu/Fe-dep_dioxygenase_dom"/>
</dbReference>
<gene>
    <name evidence="6" type="ORF">DVK44_33545</name>
</gene>
<name>A0A345HYR6_9ACTN</name>
<dbReference type="GO" id="GO:0016491">
    <property type="term" value="F:oxidoreductase activity"/>
    <property type="evidence" value="ECO:0007669"/>
    <property type="project" value="UniProtKB-KW"/>
</dbReference>
<dbReference type="PROSITE" id="PS51471">
    <property type="entry name" value="FE2OG_OXY"/>
    <property type="match status" value="1"/>
</dbReference>
<protein>
    <submittedName>
        <fullName evidence="6">Isopenicillin N synthase family oxygenase</fullName>
    </submittedName>
</protein>
<reference evidence="7" key="1">
    <citation type="submission" date="2018-07" db="EMBL/GenBank/DDBJ databases">
        <authorList>
            <person name="Zhao J."/>
        </authorList>
    </citation>
    <scope>NUCLEOTIDE SEQUENCE [LARGE SCALE GENOMIC DNA]</scope>
    <source>
        <strain evidence="7">GSSD-12</strain>
    </source>
</reference>
<dbReference type="AlphaFoldDB" id="A0A345HYR6"/>
<dbReference type="InterPro" id="IPR044861">
    <property type="entry name" value="IPNS-like_FE2OG_OXY"/>
</dbReference>
<dbReference type="InterPro" id="IPR027443">
    <property type="entry name" value="IPNS-like_sf"/>
</dbReference>
<evidence type="ECO:0000313" key="7">
    <source>
        <dbReference type="Proteomes" id="UP000253868"/>
    </source>
</evidence>
<dbReference type="InterPro" id="IPR026992">
    <property type="entry name" value="DIOX_N"/>
</dbReference>
<keyword evidence="7" id="KW-1185">Reference proteome</keyword>
<dbReference type="RefSeq" id="WP_114664381.1">
    <property type="nucleotide sequence ID" value="NZ_CP031194.1"/>
</dbReference>
<evidence type="ECO:0000256" key="2">
    <source>
        <dbReference type="ARBA" id="ARBA00023194"/>
    </source>
</evidence>
<feature type="domain" description="Fe2OG dioxygenase" evidence="5">
    <location>
        <begin position="168"/>
        <end position="287"/>
    </location>
</feature>
<evidence type="ECO:0000259" key="5">
    <source>
        <dbReference type="PROSITE" id="PS51471"/>
    </source>
</evidence>
<keyword evidence="2" id="KW-0045">Antibiotic biosynthesis</keyword>
<dbReference type="KEGG" id="spad:DVK44_33545"/>
<feature type="region of interest" description="Disordered" evidence="4">
    <location>
        <begin position="210"/>
        <end position="233"/>
    </location>
</feature>
<dbReference type="PRINTS" id="PR00682">
    <property type="entry name" value="IPNSYNTHASE"/>
</dbReference>
<dbReference type="InterPro" id="IPR050231">
    <property type="entry name" value="Iron_ascorbate_oxido_reductase"/>
</dbReference>